<dbReference type="PANTHER" id="PTHR34862:SF1">
    <property type="entry name" value="SPARK DOMAIN-CONTAINING PROTEIN"/>
    <property type="match status" value="1"/>
</dbReference>
<evidence type="ECO:0000313" key="4">
    <source>
        <dbReference type="Proteomes" id="UP001556367"/>
    </source>
</evidence>
<feature type="chain" id="PRO_5045988107" evidence="2">
    <location>
        <begin position="22"/>
        <end position="266"/>
    </location>
</feature>
<keyword evidence="1" id="KW-0472">Membrane</keyword>
<name>A0ABR3JK41_9AGAR</name>
<organism evidence="3 4">
    <name type="scientific">Hohenbuehelia grisea</name>
    <dbReference type="NCBI Taxonomy" id="104357"/>
    <lineage>
        <taxon>Eukaryota</taxon>
        <taxon>Fungi</taxon>
        <taxon>Dikarya</taxon>
        <taxon>Basidiomycota</taxon>
        <taxon>Agaricomycotina</taxon>
        <taxon>Agaricomycetes</taxon>
        <taxon>Agaricomycetidae</taxon>
        <taxon>Agaricales</taxon>
        <taxon>Pleurotineae</taxon>
        <taxon>Pleurotaceae</taxon>
        <taxon>Hohenbuehelia</taxon>
    </lineage>
</organism>
<keyword evidence="2" id="KW-0732">Signal</keyword>
<accession>A0ABR3JK41</accession>
<keyword evidence="1" id="KW-0812">Transmembrane</keyword>
<feature type="signal peptide" evidence="2">
    <location>
        <begin position="1"/>
        <end position="21"/>
    </location>
</feature>
<keyword evidence="4" id="KW-1185">Reference proteome</keyword>
<dbReference type="PANTHER" id="PTHR34862">
    <property type="entry name" value="SPARK DOMAIN-CONTAINING PROTEIN"/>
    <property type="match status" value="1"/>
</dbReference>
<dbReference type="Proteomes" id="UP001556367">
    <property type="component" value="Unassembled WGS sequence"/>
</dbReference>
<feature type="transmembrane region" description="Helical" evidence="1">
    <location>
        <begin position="245"/>
        <end position="264"/>
    </location>
</feature>
<comment type="caution">
    <text evidence="3">The sequence shown here is derived from an EMBL/GenBank/DDBJ whole genome shotgun (WGS) entry which is preliminary data.</text>
</comment>
<evidence type="ECO:0000313" key="3">
    <source>
        <dbReference type="EMBL" id="KAL0955673.1"/>
    </source>
</evidence>
<keyword evidence="1" id="KW-1133">Transmembrane helix</keyword>
<sequence>MVGLWFVVSTSVTVGAGLASAQQLNLTSSCQNAFAGLLSQPDTAACLRPSALLSIATAGANASIISPINNWLPEFCNAGRCSNETLANATRSVLTGCSTDLEAIGAPLDVESTIITVRQLYTFRKVDCLKEGDALCITKTLTGIQDLLGPLTITSAINTTSRAFNDFNRNISCTNCMKAAWNVIAQDIPWVGREAAEGTPHPCGRSFTDGTMPSGITQSLTTATTPAGADSNSATKGIFGIQNTISGLVIIGVMITSSVYVLLFQS</sequence>
<evidence type="ECO:0000256" key="2">
    <source>
        <dbReference type="SAM" id="SignalP"/>
    </source>
</evidence>
<proteinExistence type="predicted"/>
<evidence type="ECO:0000256" key="1">
    <source>
        <dbReference type="SAM" id="Phobius"/>
    </source>
</evidence>
<protein>
    <submittedName>
        <fullName evidence="3">Uncharacterized protein</fullName>
    </submittedName>
</protein>
<reference evidence="4" key="1">
    <citation type="submission" date="2024-06" db="EMBL/GenBank/DDBJ databases">
        <title>Multi-omics analyses provide insights into the biosynthesis of the anticancer antibiotic pleurotin in Hohenbuehelia grisea.</title>
        <authorList>
            <person name="Weaver J.A."/>
            <person name="Alberti F."/>
        </authorList>
    </citation>
    <scope>NUCLEOTIDE SEQUENCE [LARGE SCALE GENOMIC DNA]</scope>
    <source>
        <strain evidence="4">T-177</strain>
    </source>
</reference>
<gene>
    <name evidence="3" type="ORF">HGRIS_001898</name>
</gene>
<dbReference type="EMBL" id="JASNQZ010000006">
    <property type="protein sequence ID" value="KAL0955673.1"/>
    <property type="molecule type" value="Genomic_DNA"/>
</dbReference>